<evidence type="ECO:0000313" key="2">
    <source>
        <dbReference type="EMBL" id="QCC47112.1"/>
    </source>
</evidence>
<dbReference type="PROSITE" id="PS51725">
    <property type="entry name" value="ABM"/>
    <property type="match status" value="1"/>
</dbReference>
<dbReference type="PANTHER" id="PTHR33336:SF15">
    <property type="entry name" value="ABM DOMAIN-CONTAINING PROTEIN"/>
    <property type="match status" value="1"/>
</dbReference>
<gene>
    <name evidence="2" type="ORF">DV707_05185</name>
    <name evidence="3" type="ORF">SAMN04488133_0514</name>
</gene>
<evidence type="ECO:0000313" key="5">
    <source>
        <dbReference type="Proteomes" id="UP000296733"/>
    </source>
</evidence>
<organism evidence="3 4">
    <name type="scientific">Halobellus limi</name>
    <dbReference type="NCBI Taxonomy" id="699433"/>
    <lineage>
        <taxon>Archaea</taxon>
        <taxon>Methanobacteriati</taxon>
        <taxon>Methanobacteriota</taxon>
        <taxon>Stenosarchaea group</taxon>
        <taxon>Halobacteria</taxon>
        <taxon>Halobacteriales</taxon>
        <taxon>Haloferacaceae</taxon>
        <taxon>Halobellus</taxon>
    </lineage>
</organism>
<proteinExistence type="predicted"/>
<dbReference type="InterPro" id="IPR011008">
    <property type="entry name" value="Dimeric_a/b-barrel"/>
</dbReference>
<dbReference type="GO" id="GO:0004497">
    <property type="term" value="F:monooxygenase activity"/>
    <property type="evidence" value="ECO:0007669"/>
    <property type="project" value="UniProtKB-KW"/>
</dbReference>
<reference evidence="2 5" key="2">
    <citation type="journal article" date="2019" name="Nat. Commun.">
        <title>A new type of DNA phosphorothioation-based antiviral system in archaea.</title>
        <authorList>
            <person name="Xiong L."/>
            <person name="Liu S."/>
            <person name="Chen S."/>
            <person name="Xiao Y."/>
            <person name="Zhu B."/>
            <person name="Gao Y."/>
            <person name="Zhang Y."/>
            <person name="Chen B."/>
            <person name="Luo J."/>
            <person name="Deng Z."/>
            <person name="Chen X."/>
            <person name="Wang L."/>
            <person name="Chen S."/>
        </authorList>
    </citation>
    <scope>NUCLEOTIDE SEQUENCE [LARGE SCALE GENOMIC DNA]</scope>
    <source>
        <strain evidence="2 5">CGMCC 1.10331</strain>
    </source>
</reference>
<keyword evidence="3" id="KW-0503">Monooxygenase</keyword>
<keyword evidence="4" id="KW-1185">Reference proteome</keyword>
<reference evidence="3 4" key="1">
    <citation type="submission" date="2016-10" db="EMBL/GenBank/DDBJ databases">
        <authorList>
            <person name="de Groot N.N."/>
        </authorList>
    </citation>
    <scope>NUCLEOTIDE SEQUENCE [LARGE SCALE GENOMIC DNA]</scope>
    <source>
        <strain evidence="3 4">CGMCC 1.10331</strain>
    </source>
</reference>
<dbReference type="GeneID" id="39857458"/>
<sequence>MIVLHAAFPIKPEKRSEALDLARDLVEQSNREAGMIDYRAATDVRDENVVRFFEQYEDAEAFESHTETDHFREFEAALDDLLAGEPEVVRFDVESAAELEL</sequence>
<feature type="domain" description="ABM" evidence="1">
    <location>
        <begin position="2"/>
        <end position="91"/>
    </location>
</feature>
<protein>
    <submittedName>
        <fullName evidence="2">Antibiotic biosynthesis monooxygenase</fullName>
    </submittedName>
    <submittedName>
        <fullName evidence="3">Quinol monooxygenase YgiN</fullName>
    </submittedName>
</protein>
<evidence type="ECO:0000313" key="4">
    <source>
        <dbReference type="Proteomes" id="UP000236740"/>
    </source>
</evidence>
<dbReference type="RefSeq" id="WP_103990285.1">
    <property type="nucleotide sequence ID" value="NZ_CP031311.1"/>
</dbReference>
<dbReference type="KEGG" id="hlm:DV707_05185"/>
<evidence type="ECO:0000313" key="3">
    <source>
        <dbReference type="EMBL" id="SEF71346.1"/>
    </source>
</evidence>
<accession>A0A1H5U8H5</accession>
<dbReference type="OrthoDB" id="8931at2157"/>
<dbReference type="PANTHER" id="PTHR33336">
    <property type="entry name" value="QUINOL MONOOXYGENASE YGIN-RELATED"/>
    <property type="match status" value="1"/>
</dbReference>
<dbReference type="InterPro" id="IPR007138">
    <property type="entry name" value="ABM_dom"/>
</dbReference>
<evidence type="ECO:0000259" key="1">
    <source>
        <dbReference type="PROSITE" id="PS51725"/>
    </source>
</evidence>
<dbReference type="EMBL" id="CP031311">
    <property type="protein sequence ID" value="QCC47112.1"/>
    <property type="molecule type" value="Genomic_DNA"/>
</dbReference>
<keyword evidence="3" id="KW-0560">Oxidoreductase</keyword>
<name>A0A1H5U8H5_9EURY</name>
<dbReference type="SUPFAM" id="SSF54909">
    <property type="entry name" value="Dimeric alpha+beta barrel"/>
    <property type="match status" value="1"/>
</dbReference>
<dbReference type="EMBL" id="FNVN01000001">
    <property type="protein sequence ID" value="SEF71346.1"/>
    <property type="molecule type" value="Genomic_DNA"/>
</dbReference>
<dbReference type="Pfam" id="PF03992">
    <property type="entry name" value="ABM"/>
    <property type="match status" value="1"/>
</dbReference>
<dbReference type="Proteomes" id="UP000236740">
    <property type="component" value="Unassembled WGS sequence"/>
</dbReference>
<dbReference type="Gene3D" id="3.30.70.100">
    <property type="match status" value="1"/>
</dbReference>
<dbReference type="AlphaFoldDB" id="A0A1H5U8H5"/>
<dbReference type="InterPro" id="IPR050744">
    <property type="entry name" value="AI-2_Isomerase_LsrG"/>
</dbReference>
<dbReference type="Proteomes" id="UP000296733">
    <property type="component" value="Chromosome"/>
</dbReference>